<organism evidence="11 12">
    <name type="scientific">Stachybotrys elegans</name>
    <dbReference type="NCBI Taxonomy" id="80388"/>
    <lineage>
        <taxon>Eukaryota</taxon>
        <taxon>Fungi</taxon>
        <taxon>Dikarya</taxon>
        <taxon>Ascomycota</taxon>
        <taxon>Pezizomycotina</taxon>
        <taxon>Sordariomycetes</taxon>
        <taxon>Hypocreomycetidae</taxon>
        <taxon>Hypocreales</taxon>
        <taxon>Stachybotryaceae</taxon>
        <taxon>Stachybotrys</taxon>
    </lineage>
</organism>
<dbReference type="InterPro" id="IPR015424">
    <property type="entry name" value="PyrdxlP-dep_Trfase"/>
</dbReference>
<dbReference type="GO" id="GO:0016787">
    <property type="term" value="F:hydrolase activity"/>
    <property type="evidence" value="ECO:0007669"/>
    <property type="project" value="UniProtKB-KW"/>
</dbReference>
<keyword evidence="5 9" id="KW-0032">Aminotransferase</keyword>
<dbReference type="Gene3D" id="3.30.70.360">
    <property type="match status" value="1"/>
</dbReference>
<evidence type="ECO:0000256" key="3">
    <source>
        <dbReference type="ARBA" id="ARBA00007441"/>
    </source>
</evidence>
<evidence type="ECO:0000313" key="11">
    <source>
        <dbReference type="EMBL" id="KAH7322458.1"/>
    </source>
</evidence>
<sequence>MQHPPVIELLKQLMEIPSISEEEQEIAKFLAQYLESLGYTAELVPVAPGSTRCNVYAYFGKSRQARTLLTSHMDTVPPHIPLSIKGDIIFGRGACDDKAPLAAQIIALEELRSEGAVKEGDVSLLFVVGEEKGGVGMLAANDMNLSWEGVIFGEPTEGKMATGHKGHFVFELFAKGIACHSGYPEKGQSATSVLISLLDQLKSLELPGSEVLGPSTFHCGKIEGGVAYNVLAAEASALCAIRVAADLPSIEKKVEGLVSQSPDISLKKSFAYSETLLDHIVEGKMPASLADCEALPRDEAFAITSDFLADQDPNKVSLGAGVYRDESSKPWILPSVKIAKDRLHGTASLNHEYLPIKGFEPFLDAAKTLILGNYDESSSTVLSVQSISGTGANHLGAAFLAQQLRPRRVFIPNPTWNNHHLIWQVVGPEIKQVLYPYYKPSTKSLDFEGMVSTLEAQAEEGDVVVLHACSHNPTGVDPTRDQWETLAQLFKRKKLFAFFDSAYQGFASGDIDADAWAVRHFQQELFGPVADGPQGMCVAQSFSKNFGLYGERVGAFHLVLPSTTPSAGSLSQLLRLVRAEISNAPLFGCRIVHMVLSDPELRALWVQDLQTMSGRIKRMRSLLRHEIEKNLGAGDWSHLESQIGMFSYTGLGEQQVLRLREKHHIYLMMSGRASLSGVNEGNVKYIADAINEVSHASSN</sequence>
<dbReference type="EMBL" id="JAGPNK010000004">
    <property type="protein sequence ID" value="KAH7322458.1"/>
    <property type="molecule type" value="Genomic_DNA"/>
</dbReference>
<dbReference type="PROSITE" id="PS00759">
    <property type="entry name" value="ARGE_DAPE_CPG2_2"/>
    <property type="match status" value="1"/>
</dbReference>
<dbReference type="InterPro" id="IPR000796">
    <property type="entry name" value="Asp_trans"/>
</dbReference>
<evidence type="ECO:0000256" key="9">
    <source>
        <dbReference type="RuleBase" id="RU000480"/>
    </source>
</evidence>
<comment type="cofactor">
    <cofactor evidence="1">
        <name>pyridoxal 5'-phosphate</name>
        <dbReference type="ChEBI" id="CHEBI:597326"/>
    </cofactor>
</comment>
<comment type="similarity">
    <text evidence="2">Belongs to the peptidase M20A family.</text>
</comment>
<evidence type="ECO:0000313" key="12">
    <source>
        <dbReference type="Proteomes" id="UP000813444"/>
    </source>
</evidence>
<dbReference type="InterPro" id="IPR004838">
    <property type="entry name" value="NHTrfase_class1_PyrdxlP-BS"/>
</dbReference>
<dbReference type="CDD" id="cd00609">
    <property type="entry name" value="AAT_like"/>
    <property type="match status" value="1"/>
</dbReference>
<dbReference type="OrthoDB" id="550424at2759"/>
<comment type="catalytic activity">
    <reaction evidence="9">
        <text>L-aspartate + 2-oxoglutarate = oxaloacetate + L-glutamate</text>
        <dbReference type="Rhea" id="RHEA:21824"/>
        <dbReference type="ChEBI" id="CHEBI:16452"/>
        <dbReference type="ChEBI" id="CHEBI:16810"/>
        <dbReference type="ChEBI" id="CHEBI:29985"/>
        <dbReference type="ChEBI" id="CHEBI:29991"/>
        <dbReference type="EC" id="2.6.1.1"/>
    </reaction>
</comment>
<dbReference type="FunFam" id="3.90.1150.10:FF:000001">
    <property type="entry name" value="Aspartate aminotransferase"/>
    <property type="match status" value="1"/>
</dbReference>
<dbReference type="GO" id="GO:0005829">
    <property type="term" value="C:cytosol"/>
    <property type="evidence" value="ECO:0007669"/>
    <property type="project" value="TreeGrafter"/>
</dbReference>
<dbReference type="Proteomes" id="UP000813444">
    <property type="component" value="Unassembled WGS sequence"/>
</dbReference>
<evidence type="ECO:0000256" key="6">
    <source>
        <dbReference type="ARBA" id="ARBA00022679"/>
    </source>
</evidence>
<dbReference type="GO" id="GO:0006532">
    <property type="term" value="P:aspartate biosynthetic process"/>
    <property type="evidence" value="ECO:0007669"/>
    <property type="project" value="TreeGrafter"/>
</dbReference>
<keyword evidence="6 9" id="KW-0808">Transferase</keyword>
<evidence type="ECO:0000256" key="8">
    <source>
        <dbReference type="ARBA" id="ARBA00022898"/>
    </source>
</evidence>
<keyword evidence="8" id="KW-0663">Pyridoxal phosphate</keyword>
<evidence type="ECO:0000259" key="10">
    <source>
        <dbReference type="Pfam" id="PF00155"/>
    </source>
</evidence>
<comment type="miscellaneous">
    <text evidence="9">In eukaryotes there are cytoplasmic, mitochondrial and chloroplastic isozymes.</text>
</comment>
<evidence type="ECO:0000256" key="2">
    <source>
        <dbReference type="ARBA" id="ARBA00006247"/>
    </source>
</evidence>
<dbReference type="PANTHER" id="PTHR11879">
    <property type="entry name" value="ASPARTATE AMINOTRANSFERASE"/>
    <property type="match status" value="1"/>
</dbReference>
<dbReference type="InterPro" id="IPR015421">
    <property type="entry name" value="PyrdxlP-dep_Trfase_major"/>
</dbReference>
<dbReference type="AlphaFoldDB" id="A0A8K0WTT6"/>
<dbReference type="InterPro" id="IPR036264">
    <property type="entry name" value="Bact_exopeptidase_dim_dom"/>
</dbReference>
<dbReference type="Pfam" id="PF01546">
    <property type="entry name" value="Peptidase_M20"/>
    <property type="match status" value="1"/>
</dbReference>
<feature type="domain" description="Aminotransferase class I/classII large" evidence="10">
    <location>
        <begin position="314"/>
        <end position="690"/>
    </location>
</feature>
<proteinExistence type="inferred from homology"/>
<dbReference type="InterPro" id="IPR004839">
    <property type="entry name" value="Aminotransferase_I/II_large"/>
</dbReference>
<dbReference type="PRINTS" id="PR00799">
    <property type="entry name" value="TRANSAMINASE"/>
</dbReference>
<reference evidence="11" key="1">
    <citation type="journal article" date="2021" name="Nat. Commun.">
        <title>Genetic determinants of endophytism in the Arabidopsis root mycobiome.</title>
        <authorList>
            <person name="Mesny F."/>
            <person name="Miyauchi S."/>
            <person name="Thiergart T."/>
            <person name="Pickel B."/>
            <person name="Atanasova L."/>
            <person name="Karlsson M."/>
            <person name="Huettel B."/>
            <person name="Barry K.W."/>
            <person name="Haridas S."/>
            <person name="Chen C."/>
            <person name="Bauer D."/>
            <person name="Andreopoulos W."/>
            <person name="Pangilinan J."/>
            <person name="LaButti K."/>
            <person name="Riley R."/>
            <person name="Lipzen A."/>
            <person name="Clum A."/>
            <person name="Drula E."/>
            <person name="Henrissat B."/>
            <person name="Kohler A."/>
            <person name="Grigoriev I.V."/>
            <person name="Martin F.M."/>
            <person name="Hacquard S."/>
        </authorList>
    </citation>
    <scope>NUCLEOTIDE SEQUENCE</scope>
    <source>
        <strain evidence="11">MPI-CAGE-CH-0235</strain>
    </source>
</reference>
<dbReference type="Pfam" id="PF00155">
    <property type="entry name" value="Aminotran_1_2"/>
    <property type="match status" value="1"/>
</dbReference>
<comment type="subunit">
    <text evidence="4 9">Homodimer.</text>
</comment>
<comment type="similarity">
    <text evidence="3">Belongs to the class-I pyridoxal-phosphate-dependent aminotransferase family.</text>
</comment>
<dbReference type="SUPFAM" id="SSF55031">
    <property type="entry name" value="Bacterial exopeptidase dimerisation domain"/>
    <property type="match status" value="1"/>
</dbReference>
<evidence type="ECO:0000256" key="4">
    <source>
        <dbReference type="ARBA" id="ARBA00011738"/>
    </source>
</evidence>
<dbReference type="SUPFAM" id="SSF53187">
    <property type="entry name" value="Zn-dependent exopeptidases"/>
    <property type="match status" value="1"/>
</dbReference>
<dbReference type="PROSITE" id="PS00105">
    <property type="entry name" value="AA_TRANSFER_CLASS_1"/>
    <property type="match status" value="1"/>
</dbReference>
<dbReference type="Gene3D" id="3.40.630.10">
    <property type="entry name" value="Zn peptidases"/>
    <property type="match status" value="1"/>
</dbReference>
<gene>
    <name evidence="11" type="ORF">B0I35DRAFT_509809</name>
</gene>
<dbReference type="NCBIfam" id="NF006719">
    <property type="entry name" value="PRK09257.1"/>
    <property type="match status" value="1"/>
</dbReference>
<evidence type="ECO:0000256" key="5">
    <source>
        <dbReference type="ARBA" id="ARBA00022576"/>
    </source>
</evidence>
<dbReference type="PANTHER" id="PTHR11879:SF20">
    <property type="entry name" value="ASPARTATE AMINOTRANSFERASE"/>
    <property type="match status" value="1"/>
</dbReference>
<keyword evidence="12" id="KW-1185">Reference proteome</keyword>
<dbReference type="InterPro" id="IPR015422">
    <property type="entry name" value="PyrdxlP-dep_Trfase_small"/>
</dbReference>
<name>A0A8K0WTT6_9HYPO</name>
<keyword evidence="7" id="KW-0378">Hydrolase</keyword>
<dbReference type="Gene3D" id="3.90.1150.10">
    <property type="entry name" value="Aspartate Aminotransferase, domain 1"/>
    <property type="match status" value="1"/>
</dbReference>
<comment type="caution">
    <text evidence="11">The sequence shown here is derived from an EMBL/GenBank/DDBJ whole genome shotgun (WGS) entry which is preliminary data.</text>
</comment>
<dbReference type="Gene3D" id="3.40.640.10">
    <property type="entry name" value="Type I PLP-dependent aspartate aminotransferase-like (Major domain)"/>
    <property type="match status" value="1"/>
</dbReference>
<protein>
    <recommendedName>
        <fullName evidence="9">Aspartate aminotransferase</fullName>
        <ecNumber evidence="9">2.6.1.1</ecNumber>
    </recommendedName>
</protein>
<dbReference type="FunFam" id="3.40.640.10:FF:000066">
    <property type="entry name" value="Aspartate aminotransferase"/>
    <property type="match status" value="1"/>
</dbReference>
<dbReference type="SUPFAM" id="SSF53383">
    <property type="entry name" value="PLP-dependent transferases"/>
    <property type="match status" value="1"/>
</dbReference>
<dbReference type="InterPro" id="IPR001261">
    <property type="entry name" value="ArgE/DapE_CS"/>
</dbReference>
<dbReference type="InterPro" id="IPR002933">
    <property type="entry name" value="Peptidase_M20"/>
</dbReference>
<evidence type="ECO:0000256" key="1">
    <source>
        <dbReference type="ARBA" id="ARBA00001933"/>
    </source>
</evidence>
<dbReference type="EC" id="2.6.1.1" evidence="9"/>
<evidence type="ECO:0000256" key="7">
    <source>
        <dbReference type="ARBA" id="ARBA00022801"/>
    </source>
</evidence>
<accession>A0A8K0WTT6</accession>
<dbReference type="GO" id="GO:0030170">
    <property type="term" value="F:pyridoxal phosphate binding"/>
    <property type="evidence" value="ECO:0007669"/>
    <property type="project" value="InterPro"/>
</dbReference>
<dbReference type="GO" id="GO:0004069">
    <property type="term" value="F:L-aspartate:2-oxoglutarate aminotransferase activity"/>
    <property type="evidence" value="ECO:0007669"/>
    <property type="project" value="UniProtKB-EC"/>
</dbReference>